<keyword evidence="5 12" id="KW-0863">Zinc-finger</keyword>
<dbReference type="Pfam" id="PF02135">
    <property type="entry name" value="zf-TAZ"/>
    <property type="match status" value="1"/>
</dbReference>
<dbReference type="InterPro" id="IPR013178">
    <property type="entry name" value="Histone_AcTrfase_Rtt109/CBP"/>
</dbReference>
<evidence type="ECO:0000256" key="2">
    <source>
        <dbReference type="ARBA" id="ARBA00013184"/>
    </source>
</evidence>
<comment type="subcellular location">
    <subcellularLocation>
        <location evidence="1">Nucleus</location>
    </subcellularLocation>
</comment>
<dbReference type="GO" id="GO:0045944">
    <property type="term" value="P:positive regulation of transcription by RNA polymerase II"/>
    <property type="evidence" value="ECO:0007669"/>
    <property type="project" value="TreeGrafter"/>
</dbReference>
<dbReference type="PANTHER" id="PTHR13808:SF1">
    <property type="entry name" value="HISTONE ACETYLTRANSFERASE"/>
    <property type="match status" value="1"/>
</dbReference>
<dbReference type="GO" id="GO:0004402">
    <property type="term" value="F:histone acetyltransferase activity"/>
    <property type="evidence" value="ECO:0007669"/>
    <property type="project" value="InterPro"/>
</dbReference>
<dbReference type="HOGENOM" id="CLU_605986_0_0_1"/>
<name>T1JCA0_STRMM</name>
<dbReference type="GO" id="GO:0003713">
    <property type="term" value="F:transcription coactivator activity"/>
    <property type="evidence" value="ECO:0007669"/>
    <property type="project" value="TreeGrafter"/>
</dbReference>
<comment type="catalytic activity">
    <reaction evidence="11">
        <text>L-lysyl-[protein] + acetyl-CoA = N(6)-acetyl-L-lysyl-[protein] + CoA + H(+)</text>
        <dbReference type="Rhea" id="RHEA:45948"/>
        <dbReference type="Rhea" id="RHEA-COMP:9752"/>
        <dbReference type="Rhea" id="RHEA-COMP:10731"/>
        <dbReference type="ChEBI" id="CHEBI:15378"/>
        <dbReference type="ChEBI" id="CHEBI:29969"/>
        <dbReference type="ChEBI" id="CHEBI:57287"/>
        <dbReference type="ChEBI" id="CHEBI:57288"/>
        <dbReference type="ChEBI" id="CHEBI:61930"/>
        <dbReference type="EC" id="2.3.1.48"/>
    </reaction>
</comment>
<dbReference type="eggNOG" id="KOG1778">
    <property type="taxonomic scope" value="Eukaryota"/>
</dbReference>
<dbReference type="PhylomeDB" id="T1JCA0"/>
<dbReference type="PROSITE" id="PS50952">
    <property type="entry name" value="KIX"/>
    <property type="match status" value="1"/>
</dbReference>
<evidence type="ECO:0000259" key="13">
    <source>
        <dbReference type="PROSITE" id="PS50134"/>
    </source>
</evidence>
<evidence type="ECO:0000259" key="14">
    <source>
        <dbReference type="PROSITE" id="PS50952"/>
    </source>
</evidence>
<dbReference type="EC" id="2.3.1.48" evidence="2"/>
<dbReference type="GO" id="GO:0005634">
    <property type="term" value="C:nucleus"/>
    <property type="evidence" value="ECO:0007669"/>
    <property type="project" value="UniProtKB-SubCell"/>
</dbReference>
<dbReference type="InterPro" id="IPR035898">
    <property type="entry name" value="TAZ_dom_sf"/>
</dbReference>
<dbReference type="PROSITE" id="PS50134">
    <property type="entry name" value="ZF_TAZ"/>
    <property type="match status" value="1"/>
</dbReference>
<dbReference type="GO" id="GO:0031490">
    <property type="term" value="F:chromatin DNA binding"/>
    <property type="evidence" value="ECO:0007669"/>
    <property type="project" value="TreeGrafter"/>
</dbReference>
<sequence length="452" mass="50795">MESVGTWFHDVMSSLNNLTLGFITEADIIDIATENDENGFEIQNGGEIQVEQLSSSDDGLVSSIQPPLEFPADGREIFAACNQQPSSSTADIDSTTSRLQMMQEIDEKRKFFRQQLAHLLHAHKCQRREGQPNGEVRCSLPHCRTMKNILNHMTTCQAGKTCPVPHCALSRQIINHWKNCVCVDCPVCGFLKLRTTDQTSTIQSAQTELKMVYDALGLPFVNSNINQHIYVQAMPLPPAYEIQVESPNIDVIEGGHGNEMNKGEIFIDANQQSSHMFLAQSSQQAPGMKDWHQYVSPDLRNQLVQKLVQAIFPTSDPVALLDKRMHIINAYARKVELDMYEMANCRSEYYRLLAEKIYKIQKELEEKRQKRKEQQQGGLASVSNNAARIAVKRVCERSPFSAACYANDIPFEQLGNSSNDDAIEGFQGNQVDGSVAGPMVQLTQELMDVDWH</sequence>
<dbReference type="InterPro" id="IPR003101">
    <property type="entry name" value="KIX_dom"/>
</dbReference>
<dbReference type="SMART" id="SM00551">
    <property type="entry name" value="ZnF_TAZ"/>
    <property type="match status" value="1"/>
</dbReference>
<dbReference type="EnsemblMetazoa" id="SMAR011410-RA">
    <property type="protein sequence ID" value="SMAR011410-PA"/>
    <property type="gene ID" value="SMAR011410"/>
</dbReference>
<dbReference type="GO" id="GO:0005667">
    <property type="term" value="C:transcription regulator complex"/>
    <property type="evidence" value="ECO:0007669"/>
    <property type="project" value="TreeGrafter"/>
</dbReference>
<evidence type="ECO:0000256" key="10">
    <source>
        <dbReference type="ARBA" id="ARBA00023242"/>
    </source>
</evidence>
<keyword evidence="10" id="KW-0539">Nucleus</keyword>
<dbReference type="InterPro" id="IPR036529">
    <property type="entry name" value="KIX_dom_sf"/>
</dbReference>
<feature type="domain" description="TAZ-type" evidence="13">
    <location>
        <begin position="105"/>
        <end position="191"/>
    </location>
</feature>
<organism evidence="15 16">
    <name type="scientific">Strigamia maritima</name>
    <name type="common">European centipede</name>
    <name type="synonym">Geophilus maritimus</name>
    <dbReference type="NCBI Taxonomy" id="126957"/>
    <lineage>
        <taxon>Eukaryota</taxon>
        <taxon>Metazoa</taxon>
        <taxon>Ecdysozoa</taxon>
        <taxon>Arthropoda</taxon>
        <taxon>Myriapoda</taxon>
        <taxon>Chilopoda</taxon>
        <taxon>Pleurostigmophora</taxon>
        <taxon>Geophilomorpha</taxon>
        <taxon>Linotaeniidae</taxon>
        <taxon>Strigamia</taxon>
    </lineage>
</organism>
<evidence type="ECO:0000256" key="3">
    <source>
        <dbReference type="ARBA" id="ARBA00022679"/>
    </source>
</evidence>
<dbReference type="Proteomes" id="UP000014500">
    <property type="component" value="Unassembled WGS sequence"/>
</dbReference>
<keyword evidence="4 12" id="KW-0479">Metal-binding</keyword>
<dbReference type="AlphaFoldDB" id="T1JCA0"/>
<evidence type="ECO:0000256" key="5">
    <source>
        <dbReference type="ARBA" id="ARBA00022771"/>
    </source>
</evidence>
<evidence type="ECO:0000256" key="9">
    <source>
        <dbReference type="ARBA" id="ARBA00023163"/>
    </source>
</evidence>
<evidence type="ECO:0000256" key="6">
    <source>
        <dbReference type="ARBA" id="ARBA00022833"/>
    </source>
</evidence>
<evidence type="ECO:0000313" key="16">
    <source>
        <dbReference type="Proteomes" id="UP000014500"/>
    </source>
</evidence>
<evidence type="ECO:0000256" key="8">
    <source>
        <dbReference type="ARBA" id="ARBA00023015"/>
    </source>
</evidence>
<evidence type="ECO:0000256" key="11">
    <source>
        <dbReference type="ARBA" id="ARBA00048017"/>
    </source>
</evidence>
<evidence type="ECO:0000256" key="4">
    <source>
        <dbReference type="ARBA" id="ARBA00022723"/>
    </source>
</evidence>
<dbReference type="GO" id="GO:0008270">
    <property type="term" value="F:zinc ion binding"/>
    <property type="evidence" value="ECO:0007669"/>
    <property type="project" value="UniProtKB-KW"/>
</dbReference>
<keyword evidence="3" id="KW-0808">Transferase</keyword>
<dbReference type="Pfam" id="PF02172">
    <property type="entry name" value="KIX"/>
    <property type="match status" value="1"/>
</dbReference>
<feature type="domain" description="KIX" evidence="14">
    <location>
        <begin position="286"/>
        <end position="365"/>
    </location>
</feature>
<dbReference type="PANTHER" id="PTHR13808">
    <property type="entry name" value="CBP/P300-RELATED"/>
    <property type="match status" value="1"/>
</dbReference>
<dbReference type="Gene3D" id="1.10.246.20">
    <property type="entry name" value="Coactivator CBP, KIX domain"/>
    <property type="match status" value="1"/>
</dbReference>
<reference evidence="16" key="1">
    <citation type="submission" date="2011-05" db="EMBL/GenBank/DDBJ databases">
        <authorList>
            <person name="Richards S.R."/>
            <person name="Qu J."/>
            <person name="Jiang H."/>
            <person name="Jhangiani S.N."/>
            <person name="Agravi P."/>
            <person name="Goodspeed R."/>
            <person name="Gross S."/>
            <person name="Mandapat C."/>
            <person name="Jackson L."/>
            <person name="Mathew T."/>
            <person name="Pu L."/>
            <person name="Thornton R."/>
            <person name="Saada N."/>
            <person name="Wilczek-Boney K.B."/>
            <person name="Lee S."/>
            <person name="Kovar C."/>
            <person name="Wu Y."/>
            <person name="Scherer S.E."/>
            <person name="Worley K.C."/>
            <person name="Muzny D.M."/>
            <person name="Gibbs R."/>
        </authorList>
    </citation>
    <scope>NUCLEOTIDE SEQUENCE</scope>
    <source>
        <strain evidence="16">Brora</strain>
    </source>
</reference>
<dbReference type="InterPro" id="IPR000197">
    <property type="entry name" value="Znf_TAZ"/>
</dbReference>
<evidence type="ECO:0000256" key="12">
    <source>
        <dbReference type="PROSITE-ProRule" id="PRU00203"/>
    </source>
</evidence>
<reference evidence="15" key="2">
    <citation type="submission" date="2015-02" db="UniProtKB">
        <authorList>
            <consortium name="EnsemblMetazoa"/>
        </authorList>
    </citation>
    <scope>IDENTIFICATION</scope>
</reference>
<keyword evidence="6 12" id="KW-0862">Zinc</keyword>
<evidence type="ECO:0000313" key="15">
    <source>
        <dbReference type="EnsemblMetazoa" id="SMAR011410-PA"/>
    </source>
</evidence>
<dbReference type="GO" id="GO:0000123">
    <property type="term" value="C:histone acetyltransferase complex"/>
    <property type="evidence" value="ECO:0007669"/>
    <property type="project" value="TreeGrafter"/>
</dbReference>
<feature type="zinc finger region" description="TAZ-type" evidence="12">
    <location>
        <begin position="105"/>
        <end position="191"/>
    </location>
</feature>
<proteinExistence type="predicted"/>
<evidence type="ECO:0000256" key="7">
    <source>
        <dbReference type="ARBA" id="ARBA00022853"/>
    </source>
</evidence>
<protein>
    <recommendedName>
        <fullName evidence="2">histone acetyltransferase</fullName>
        <ecNumber evidence="2">2.3.1.48</ecNumber>
    </recommendedName>
</protein>
<evidence type="ECO:0000256" key="1">
    <source>
        <dbReference type="ARBA" id="ARBA00004123"/>
    </source>
</evidence>
<accession>T1JCA0</accession>
<keyword evidence="8" id="KW-0805">Transcription regulation</keyword>
<dbReference type="STRING" id="126957.T1JCA0"/>
<dbReference type="Gene3D" id="1.20.1020.10">
    <property type="entry name" value="TAZ domain"/>
    <property type="match status" value="1"/>
</dbReference>
<keyword evidence="9" id="KW-0804">Transcription</keyword>
<dbReference type="SUPFAM" id="SSF47040">
    <property type="entry name" value="Kix domain of CBP (creb binding protein)"/>
    <property type="match status" value="1"/>
</dbReference>
<dbReference type="SUPFAM" id="SSF57933">
    <property type="entry name" value="TAZ domain"/>
    <property type="match status" value="1"/>
</dbReference>
<keyword evidence="16" id="KW-1185">Reference proteome</keyword>
<dbReference type="EMBL" id="JH432064">
    <property type="status" value="NOT_ANNOTATED_CDS"/>
    <property type="molecule type" value="Genomic_DNA"/>
</dbReference>
<keyword evidence="7" id="KW-0156">Chromatin regulator</keyword>